<evidence type="ECO:0000313" key="2">
    <source>
        <dbReference type="Proteomes" id="UP001157502"/>
    </source>
</evidence>
<keyword evidence="2" id="KW-1185">Reference proteome</keyword>
<organism evidence="1 2">
    <name type="scientific">Dallia pectoralis</name>
    <name type="common">Alaska blackfish</name>
    <dbReference type="NCBI Taxonomy" id="75939"/>
    <lineage>
        <taxon>Eukaryota</taxon>
        <taxon>Metazoa</taxon>
        <taxon>Chordata</taxon>
        <taxon>Craniata</taxon>
        <taxon>Vertebrata</taxon>
        <taxon>Euteleostomi</taxon>
        <taxon>Actinopterygii</taxon>
        <taxon>Neopterygii</taxon>
        <taxon>Teleostei</taxon>
        <taxon>Protacanthopterygii</taxon>
        <taxon>Esociformes</taxon>
        <taxon>Umbridae</taxon>
        <taxon>Dallia</taxon>
    </lineage>
</organism>
<dbReference type="Proteomes" id="UP001157502">
    <property type="component" value="Chromosome 2"/>
</dbReference>
<protein>
    <submittedName>
        <fullName evidence="1">Uncharacterized protein</fullName>
    </submittedName>
</protein>
<dbReference type="EMBL" id="CM055729">
    <property type="protein sequence ID" value="KAJ8014815.1"/>
    <property type="molecule type" value="Genomic_DNA"/>
</dbReference>
<gene>
    <name evidence="1" type="ORF">DPEC_G00019670</name>
</gene>
<comment type="caution">
    <text evidence="1">The sequence shown here is derived from an EMBL/GenBank/DDBJ whole genome shotgun (WGS) entry which is preliminary data.</text>
</comment>
<sequence>MPASGPLCNELLSHTLDALEYGPYRGIMSTPVYPPLAPPLSAKGPELASPTSTDSPSNNGTGVGMARSRFPVVVPPPGGCVVGS</sequence>
<name>A0ACC2HGN0_DALPE</name>
<accession>A0ACC2HGN0</accession>
<reference evidence="1" key="1">
    <citation type="submission" date="2021-05" db="EMBL/GenBank/DDBJ databases">
        <authorList>
            <person name="Pan Q."/>
            <person name="Jouanno E."/>
            <person name="Zahm M."/>
            <person name="Klopp C."/>
            <person name="Cabau C."/>
            <person name="Louis A."/>
            <person name="Berthelot C."/>
            <person name="Parey E."/>
            <person name="Roest Crollius H."/>
            <person name="Montfort J."/>
            <person name="Robinson-Rechavi M."/>
            <person name="Bouchez O."/>
            <person name="Lampietro C."/>
            <person name="Lopez Roques C."/>
            <person name="Donnadieu C."/>
            <person name="Postlethwait J."/>
            <person name="Bobe J."/>
            <person name="Dillon D."/>
            <person name="Chandos A."/>
            <person name="von Hippel F."/>
            <person name="Guiguen Y."/>
        </authorList>
    </citation>
    <scope>NUCLEOTIDE SEQUENCE</scope>
    <source>
        <strain evidence="1">YG-Jan2019</strain>
    </source>
</reference>
<proteinExistence type="predicted"/>
<evidence type="ECO:0000313" key="1">
    <source>
        <dbReference type="EMBL" id="KAJ8014815.1"/>
    </source>
</evidence>